<feature type="domain" description="HTH tetR-type" evidence="5">
    <location>
        <begin position="6"/>
        <end position="64"/>
    </location>
</feature>
<dbReference type="SUPFAM" id="SSF46689">
    <property type="entry name" value="Homeodomain-like"/>
    <property type="match status" value="1"/>
</dbReference>
<dbReference type="InterPro" id="IPR009057">
    <property type="entry name" value="Homeodomain-like_sf"/>
</dbReference>
<name>A0ABN3X2L8_STRTU</name>
<dbReference type="InterPro" id="IPR001647">
    <property type="entry name" value="HTH_TetR"/>
</dbReference>
<gene>
    <name evidence="6" type="ORF">GCM10020221_31770</name>
</gene>
<dbReference type="PANTHER" id="PTHR30055:SF234">
    <property type="entry name" value="HTH-TYPE TRANSCRIPTIONAL REGULATOR BETI"/>
    <property type="match status" value="1"/>
</dbReference>
<evidence type="ECO:0000256" key="2">
    <source>
        <dbReference type="ARBA" id="ARBA00023125"/>
    </source>
</evidence>
<evidence type="ECO:0000256" key="4">
    <source>
        <dbReference type="PROSITE-ProRule" id="PRU00335"/>
    </source>
</evidence>
<dbReference type="EMBL" id="BAAAXZ010000120">
    <property type="protein sequence ID" value="GAA2933659.1"/>
    <property type="molecule type" value="Genomic_DNA"/>
</dbReference>
<keyword evidence="7" id="KW-1185">Reference proteome</keyword>
<dbReference type="Gene3D" id="1.10.357.10">
    <property type="entry name" value="Tetracycline Repressor, domain 2"/>
    <property type="match status" value="1"/>
</dbReference>
<comment type="caution">
    <text evidence="6">The sequence shown here is derived from an EMBL/GenBank/DDBJ whole genome shotgun (WGS) entry which is preliminary data.</text>
</comment>
<dbReference type="PANTHER" id="PTHR30055">
    <property type="entry name" value="HTH-TYPE TRANSCRIPTIONAL REGULATOR RUTR"/>
    <property type="match status" value="1"/>
</dbReference>
<dbReference type="Pfam" id="PF00440">
    <property type="entry name" value="TetR_N"/>
    <property type="match status" value="1"/>
</dbReference>
<protein>
    <submittedName>
        <fullName evidence="6">TetR/AcrR family transcriptional regulator</fullName>
    </submittedName>
</protein>
<feature type="DNA-binding region" description="H-T-H motif" evidence="4">
    <location>
        <begin position="27"/>
        <end position="46"/>
    </location>
</feature>
<evidence type="ECO:0000313" key="6">
    <source>
        <dbReference type="EMBL" id="GAA2933659.1"/>
    </source>
</evidence>
<keyword evidence="2 4" id="KW-0238">DNA-binding</keyword>
<organism evidence="6 7">
    <name type="scientific">Streptomyces thioluteus</name>
    <dbReference type="NCBI Taxonomy" id="66431"/>
    <lineage>
        <taxon>Bacteria</taxon>
        <taxon>Bacillati</taxon>
        <taxon>Actinomycetota</taxon>
        <taxon>Actinomycetes</taxon>
        <taxon>Kitasatosporales</taxon>
        <taxon>Streptomycetaceae</taxon>
        <taxon>Streptomyces</taxon>
    </lineage>
</organism>
<keyword evidence="1" id="KW-0805">Transcription regulation</keyword>
<keyword evidence="3" id="KW-0804">Transcription</keyword>
<dbReference type="InterPro" id="IPR050109">
    <property type="entry name" value="HTH-type_TetR-like_transc_reg"/>
</dbReference>
<dbReference type="Proteomes" id="UP001501102">
    <property type="component" value="Unassembled WGS sequence"/>
</dbReference>
<evidence type="ECO:0000256" key="1">
    <source>
        <dbReference type="ARBA" id="ARBA00023015"/>
    </source>
</evidence>
<sequence>MRADAARNLDAVLQTGARLLATDPGASIAAIAAAAGVDRRTVYRRFSTRETLMAAVHTAKLDACEDVLDRARLDEAPVPAALHRYAEGIIAVSRRWPVDIRQVRDEEGIARLERLIERLDAFVARAVREKILRPGLPDGWARSMLTHLINVASHEMPELSPAQGADLVVRSLLSGLGPA</sequence>
<evidence type="ECO:0000256" key="3">
    <source>
        <dbReference type="ARBA" id="ARBA00023163"/>
    </source>
</evidence>
<evidence type="ECO:0000259" key="5">
    <source>
        <dbReference type="PROSITE" id="PS50977"/>
    </source>
</evidence>
<proteinExistence type="predicted"/>
<dbReference type="PROSITE" id="PS50977">
    <property type="entry name" value="HTH_TETR_2"/>
    <property type="match status" value="1"/>
</dbReference>
<accession>A0ABN3X2L8</accession>
<evidence type="ECO:0000313" key="7">
    <source>
        <dbReference type="Proteomes" id="UP001501102"/>
    </source>
</evidence>
<dbReference type="RefSeq" id="WP_344963970.1">
    <property type="nucleotide sequence ID" value="NZ_BAAAXZ010000120.1"/>
</dbReference>
<reference evidence="6 7" key="1">
    <citation type="journal article" date="2019" name="Int. J. Syst. Evol. Microbiol.">
        <title>The Global Catalogue of Microorganisms (GCM) 10K type strain sequencing project: providing services to taxonomists for standard genome sequencing and annotation.</title>
        <authorList>
            <consortium name="The Broad Institute Genomics Platform"/>
            <consortium name="The Broad Institute Genome Sequencing Center for Infectious Disease"/>
            <person name="Wu L."/>
            <person name="Ma J."/>
        </authorList>
    </citation>
    <scope>NUCLEOTIDE SEQUENCE [LARGE SCALE GENOMIC DNA]</scope>
    <source>
        <strain evidence="6 7">JCM 4087</strain>
    </source>
</reference>